<organism evidence="2 3">
    <name type="scientific">Aplosporella prunicola CBS 121167</name>
    <dbReference type="NCBI Taxonomy" id="1176127"/>
    <lineage>
        <taxon>Eukaryota</taxon>
        <taxon>Fungi</taxon>
        <taxon>Dikarya</taxon>
        <taxon>Ascomycota</taxon>
        <taxon>Pezizomycotina</taxon>
        <taxon>Dothideomycetes</taxon>
        <taxon>Dothideomycetes incertae sedis</taxon>
        <taxon>Botryosphaeriales</taxon>
        <taxon>Aplosporellaceae</taxon>
        <taxon>Aplosporella</taxon>
    </lineage>
</organism>
<sequence length="105" mass="11795">MHTTTCLLLWPLYAACLLNSIHFTSTYPLPPSDPGTDLYVTTHEKARQTTIFPLPPLSPFQPPPTTNVTTSSQHNDEQHTHKPNQNKTSIARPKPITMRSLFGCR</sequence>
<keyword evidence="3" id="KW-1185">Reference proteome</keyword>
<proteinExistence type="predicted"/>
<evidence type="ECO:0000313" key="3">
    <source>
        <dbReference type="Proteomes" id="UP000799438"/>
    </source>
</evidence>
<dbReference type="AlphaFoldDB" id="A0A6A6BKX7"/>
<dbReference type="GeneID" id="54292988"/>
<feature type="region of interest" description="Disordered" evidence="1">
    <location>
        <begin position="52"/>
        <end position="105"/>
    </location>
</feature>
<reference evidence="2" key="1">
    <citation type="journal article" date="2020" name="Stud. Mycol.">
        <title>101 Dothideomycetes genomes: a test case for predicting lifestyles and emergence of pathogens.</title>
        <authorList>
            <person name="Haridas S."/>
            <person name="Albert R."/>
            <person name="Binder M."/>
            <person name="Bloem J."/>
            <person name="Labutti K."/>
            <person name="Salamov A."/>
            <person name="Andreopoulos B."/>
            <person name="Baker S."/>
            <person name="Barry K."/>
            <person name="Bills G."/>
            <person name="Bluhm B."/>
            <person name="Cannon C."/>
            <person name="Castanera R."/>
            <person name="Culley D."/>
            <person name="Daum C."/>
            <person name="Ezra D."/>
            <person name="Gonzalez J."/>
            <person name="Henrissat B."/>
            <person name="Kuo A."/>
            <person name="Liang C."/>
            <person name="Lipzen A."/>
            <person name="Lutzoni F."/>
            <person name="Magnuson J."/>
            <person name="Mondo S."/>
            <person name="Nolan M."/>
            <person name="Ohm R."/>
            <person name="Pangilinan J."/>
            <person name="Park H.-J."/>
            <person name="Ramirez L."/>
            <person name="Alfaro M."/>
            <person name="Sun H."/>
            <person name="Tritt A."/>
            <person name="Yoshinaga Y."/>
            <person name="Zwiers L.-H."/>
            <person name="Turgeon B."/>
            <person name="Goodwin S."/>
            <person name="Spatafora J."/>
            <person name="Crous P."/>
            <person name="Grigoriev I."/>
        </authorList>
    </citation>
    <scope>NUCLEOTIDE SEQUENCE</scope>
    <source>
        <strain evidence="2">CBS 121167</strain>
    </source>
</reference>
<name>A0A6A6BKX7_9PEZI</name>
<evidence type="ECO:0008006" key="4">
    <source>
        <dbReference type="Google" id="ProtNLM"/>
    </source>
</evidence>
<dbReference type="Proteomes" id="UP000799438">
    <property type="component" value="Unassembled WGS sequence"/>
</dbReference>
<gene>
    <name evidence="2" type="ORF">K452DRAFT_147360</name>
</gene>
<feature type="compositionally biased region" description="Pro residues" evidence="1">
    <location>
        <begin position="53"/>
        <end position="65"/>
    </location>
</feature>
<accession>A0A6A6BKX7</accession>
<protein>
    <recommendedName>
        <fullName evidence="4">Secreted protein</fullName>
    </recommendedName>
</protein>
<dbReference type="RefSeq" id="XP_033400494.1">
    <property type="nucleotide sequence ID" value="XM_033535494.1"/>
</dbReference>
<dbReference type="EMBL" id="ML995479">
    <property type="protein sequence ID" value="KAF2144782.1"/>
    <property type="molecule type" value="Genomic_DNA"/>
</dbReference>
<evidence type="ECO:0000256" key="1">
    <source>
        <dbReference type="SAM" id="MobiDB-lite"/>
    </source>
</evidence>
<evidence type="ECO:0000313" key="2">
    <source>
        <dbReference type="EMBL" id="KAF2144782.1"/>
    </source>
</evidence>